<feature type="domain" description="Hint" evidence="5">
    <location>
        <begin position="530"/>
        <end position="574"/>
    </location>
</feature>
<evidence type="ECO:0000313" key="7">
    <source>
        <dbReference type="Proteomes" id="UP000095287"/>
    </source>
</evidence>
<evidence type="ECO:0000256" key="1">
    <source>
        <dbReference type="ARBA" id="ARBA00004239"/>
    </source>
</evidence>
<dbReference type="Pfam" id="PF01079">
    <property type="entry name" value="Hint"/>
    <property type="match status" value="1"/>
</dbReference>
<dbReference type="Gene3D" id="2.170.16.10">
    <property type="entry name" value="Hedgehog/Intein (Hint) domain"/>
    <property type="match status" value="1"/>
</dbReference>
<dbReference type="InterPro" id="IPR003586">
    <property type="entry name" value="Hint_dom_C"/>
</dbReference>
<keyword evidence="2" id="KW-0217">Developmental protein</keyword>
<dbReference type="GO" id="GO:0016540">
    <property type="term" value="P:protein autoprocessing"/>
    <property type="evidence" value="ECO:0007669"/>
    <property type="project" value="InterPro"/>
</dbReference>
<dbReference type="GO" id="GO:0007267">
    <property type="term" value="P:cell-cell signaling"/>
    <property type="evidence" value="ECO:0007669"/>
    <property type="project" value="InterPro"/>
</dbReference>
<dbReference type="GO" id="GO:0016539">
    <property type="term" value="P:intein-mediated protein splicing"/>
    <property type="evidence" value="ECO:0007669"/>
    <property type="project" value="InterPro"/>
</dbReference>
<dbReference type="AlphaFoldDB" id="A0A1I7ZKW2"/>
<evidence type="ECO:0000313" key="8">
    <source>
        <dbReference type="WBParaSite" id="L893_g27446.t1"/>
    </source>
</evidence>
<dbReference type="Proteomes" id="UP000095287">
    <property type="component" value="Unplaced"/>
</dbReference>
<dbReference type="InterPro" id="IPR006141">
    <property type="entry name" value="Intein_N"/>
</dbReference>
<dbReference type="SMART" id="SM00305">
    <property type="entry name" value="HintC"/>
    <property type="match status" value="1"/>
</dbReference>
<dbReference type="InterPro" id="IPR001767">
    <property type="entry name" value="Hedgehog_Hint"/>
</dbReference>
<keyword evidence="7" id="KW-1185">Reference proteome</keyword>
<dbReference type="PRINTS" id="PR00632">
    <property type="entry name" value="SONICHHOG"/>
</dbReference>
<feature type="signal peptide" evidence="4">
    <location>
        <begin position="1"/>
        <end position="16"/>
    </location>
</feature>
<name>A0A1I7ZKW2_9BILA</name>
<dbReference type="WBParaSite" id="L893_g27446.t1">
    <property type="protein sequence ID" value="L893_g27446.t1"/>
    <property type="gene ID" value="L893_g27446"/>
</dbReference>
<protein>
    <submittedName>
        <fullName evidence="8">HintN domain-containing protein</fullName>
    </submittedName>
</protein>
<dbReference type="InterPro" id="IPR036844">
    <property type="entry name" value="Hint_dom_sf"/>
</dbReference>
<evidence type="ECO:0000259" key="6">
    <source>
        <dbReference type="SMART" id="SM00306"/>
    </source>
</evidence>
<dbReference type="GO" id="GO:0048731">
    <property type="term" value="P:system development"/>
    <property type="evidence" value="ECO:0007669"/>
    <property type="project" value="UniProtKB-ARBA"/>
</dbReference>
<keyword evidence="3 4" id="KW-0732">Signal</keyword>
<reference evidence="8" key="1">
    <citation type="submission" date="2016-11" db="UniProtKB">
        <authorList>
            <consortium name="WormBaseParasite"/>
        </authorList>
    </citation>
    <scope>IDENTIFICATION</scope>
</reference>
<evidence type="ECO:0000256" key="2">
    <source>
        <dbReference type="ARBA" id="ARBA00022473"/>
    </source>
</evidence>
<accession>A0A1I7ZKW2</accession>
<organism evidence="7 8">
    <name type="scientific">Steinernema glaseri</name>
    <dbReference type="NCBI Taxonomy" id="37863"/>
    <lineage>
        <taxon>Eukaryota</taxon>
        <taxon>Metazoa</taxon>
        <taxon>Ecdysozoa</taxon>
        <taxon>Nematoda</taxon>
        <taxon>Chromadorea</taxon>
        <taxon>Rhabditida</taxon>
        <taxon>Tylenchina</taxon>
        <taxon>Panagrolaimomorpha</taxon>
        <taxon>Strongyloidoidea</taxon>
        <taxon>Steinernematidae</taxon>
        <taxon>Steinernema</taxon>
    </lineage>
</organism>
<evidence type="ECO:0000256" key="4">
    <source>
        <dbReference type="SAM" id="SignalP"/>
    </source>
</evidence>
<comment type="subcellular location">
    <subcellularLocation>
        <location evidence="1">Secreted</location>
        <location evidence="1">Extracellular space</location>
    </subcellularLocation>
</comment>
<dbReference type="PANTHER" id="PTHR46706:SF12">
    <property type="entry name" value="PROTEIN QUA-1-RELATED"/>
    <property type="match status" value="1"/>
</dbReference>
<proteinExistence type="predicted"/>
<dbReference type="SMART" id="SM00306">
    <property type="entry name" value="HintN"/>
    <property type="match status" value="1"/>
</dbReference>
<dbReference type="PROSITE" id="PS50817">
    <property type="entry name" value="INTEIN_N_TER"/>
    <property type="match status" value="1"/>
</dbReference>
<sequence>MLNLVLFASFMLLVRAGDLSERRTQCGENAAPSGLFVDKLGIPELICETPICFLSSVGDKDGSEDSVTCSNEFTATVCKGVNEWTGGLIDSNNGTHRVLRTECCEYGELTASKRPRKISLHAGESFRGGPVRSQRHITHFDVVKEVRKLVSSQNKVKYEITVQRMPCRGPEVNEKLSEPADEEYYDEYATDEKSSEYIPYSRRYRGGLRKPYVRERIRMQSYKNRELQRAPRRRMFGTRREQLFPLGDDYDFYESEFMPLYQKRSRHGKPVYVVHGRPRAYSAENNYDGTMETAEAISKETQLQSNSLPNIYNIAPITPPLSVTIAPTLIPPVNQQIPSGYPTAIENTHYQQAPSNVVPSSYNTPTGGCSGPCTSAGGTYPVAQQAAPNSYRAFGYNYNPSSYSGYSGAAAQPADLNGAFASLQCFSGEMTVQTPAGTKAIKELEVGDLVLSIQESLVSYSPIVMHLHKAEHEDAVFNRILTEDGYELELTDYHLIYSSECGEDSSRGIKLTQAYKVMEGHCVYIVTGGNSRLRASRVTNSTKVERKGIYAPLTATGDIIVNNVLASCHTNMAAQTLQQTFFSWWRALNRIFGKVSKRVEEYDVPLGVEYLTTVIDLLLPTSFFV</sequence>
<dbReference type="InterPro" id="IPR003587">
    <property type="entry name" value="Hint_dom_N"/>
</dbReference>
<dbReference type="SUPFAM" id="SSF51294">
    <property type="entry name" value="Hedgehog/intein (Hint) domain"/>
    <property type="match status" value="1"/>
</dbReference>
<dbReference type="InterPro" id="IPR001657">
    <property type="entry name" value="Hedgehog"/>
</dbReference>
<feature type="chain" id="PRO_5009313599" evidence="4">
    <location>
        <begin position="17"/>
        <end position="625"/>
    </location>
</feature>
<evidence type="ECO:0000259" key="5">
    <source>
        <dbReference type="SMART" id="SM00305"/>
    </source>
</evidence>
<evidence type="ECO:0000256" key="3">
    <source>
        <dbReference type="ARBA" id="ARBA00022729"/>
    </source>
</evidence>
<feature type="domain" description="Hint" evidence="6">
    <location>
        <begin position="423"/>
        <end position="527"/>
    </location>
</feature>
<dbReference type="InterPro" id="IPR052140">
    <property type="entry name" value="Dev_Signal_Hedgehog-like"/>
</dbReference>
<dbReference type="PANTHER" id="PTHR46706">
    <property type="entry name" value="PROTEIN QUA-1-RELATED"/>
    <property type="match status" value="1"/>
</dbReference>
<dbReference type="GO" id="GO:0005576">
    <property type="term" value="C:extracellular region"/>
    <property type="evidence" value="ECO:0007669"/>
    <property type="project" value="UniProtKB-SubCell"/>
</dbReference>
<dbReference type="CDD" id="cd00081">
    <property type="entry name" value="Hint"/>
    <property type="match status" value="1"/>
</dbReference>